<keyword evidence="2" id="KW-1185">Reference proteome</keyword>
<evidence type="ECO:0000313" key="1">
    <source>
        <dbReference type="EMBL" id="MBA0650218.1"/>
    </source>
</evidence>
<reference evidence="1 2" key="1">
    <citation type="journal article" date="2019" name="Genome Biol. Evol.">
        <title>Insights into the evolution of the New World diploid cottons (Gossypium, subgenus Houzingenia) based on genome sequencing.</title>
        <authorList>
            <person name="Grover C.E."/>
            <person name="Arick M.A. 2nd"/>
            <person name="Thrash A."/>
            <person name="Conover J.L."/>
            <person name="Sanders W.S."/>
            <person name="Peterson D.G."/>
            <person name="Frelichowski J.E."/>
            <person name="Scheffler J.A."/>
            <person name="Scheffler B.E."/>
            <person name="Wendel J.F."/>
        </authorList>
    </citation>
    <scope>NUCLEOTIDE SEQUENCE [LARGE SCALE GENOMIC DNA]</scope>
    <source>
        <strain evidence="1">57</strain>
        <tissue evidence="1">Leaf</tissue>
    </source>
</reference>
<sequence length="66" mass="7329">MGACTYPHSHVADAFMAEAQACEQAIGLRDANEAAHVLAREECRLSEEWLWIEEASELVERVAVVD</sequence>
<dbReference type="Proteomes" id="UP000593573">
    <property type="component" value="Unassembled WGS sequence"/>
</dbReference>
<evidence type="ECO:0000313" key="2">
    <source>
        <dbReference type="Proteomes" id="UP000593573"/>
    </source>
</evidence>
<comment type="caution">
    <text evidence="1">The sequence shown here is derived from an EMBL/GenBank/DDBJ whole genome shotgun (WGS) entry which is preliminary data.</text>
</comment>
<dbReference type="OrthoDB" id="956065at2759"/>
<accession>A0A7J8UI99</accession>
<dbReference type="EMBL" id="JABFAB010000006">
    <property type="protein sequence ID" value="MBA0650218.1"/>
    <property type="molecule type" value="Genomic_DNA"/>
</dbReference>
<protein>
    <submittedName>
        <fullName evidence="1">Uncharacterized protein</fullName>
    </submittedName>
</protein>
<dbReference type="AlphaFoldDB" id="A0A7J8UI99"/>
<organism evidence="1 2">
    <name type="scientific">Gossypium klotzschianum</name>
    <dbReference type="NCBI Taxonomy" id="34286"/>
    <lineage>
        <taxon>Eukaryota</taxon>
        <taxon>Viridiplantae</taxon>
        <taxon>Streptophyta</taxon>
        <taxon>Embryophyta</taxon>
        <taxon>Tracheophyta</taxon>
        <taxon>Spermatophyta</taxon>
        <taxon>Magnoliopsida</taxon>
        <taxon>eudicotyledons</taxon>
        <taxon>Gunneridae</taxon>
        <taxon>Pentapetalae</taxon>
        <taxon>rosids</taxon>
        <taxon>malvids</taxon>
        <taxon>Malvales</taxon>
        <taxon>Malvaceae</taxon>
        <taxon>Malvoideae</taxon>
        <taxon>Gossypium</taxon>
    </lineage>
</organism>
<proteinExistence type="predicted"/>
<name>A0A7J8UI99_9ROSI</name>
<gene>
    <name evidence="1" type="ORF">Goklo_017666</name>
</gene>